<dbReference type="Proteomes" id="UP001552299">
    <property type="component" value="Unassembled WGS sequence"/>
</dbReference>
<comment type="caution">
    <text evidence="2">The sequence shown here is derived from an EMBL/GenBank/DDBJ whole genome shotgun (WGS) entry which is preliminary data.</text>
</comment>
<dbReference type="EMBL" id="JANQDX010000016">
    <property type="protein sequence ID" value="KAL0909421.1"/>
    <property type="molecule type" value="Genomic_DNA"/>
</dbReference>
<feature type="region of interest" description="Disordered" evidence="1">
    <location>
        <begin position="1"/>
        <end position="24"/>
    </location>
</feature>
<protein>
    <submittedName>
        <fullName evidence="2">Uncharacterized protein</fullName>
    </submittedName>
</protein>
<keyword evidence="3" id="KW-1185">Reference proteome</keyword>
<sequence length="95" mass="10735">MGDSSVSPSTPQQQQTTQHPALTETPIPQTLKQKWLHQNFQSFFGCFARAPSSSSSFCAFSSSAWRDADLKLLLRRRLILLKKKSIDEAYFEGNL</sequence>
<evidence type="ECO:0000313" key="2">
    <source>
        <dbReference type="EMBL" id="KAL0909421.1"/>
    </source>
</evidence>
<reference evidence="2 3" key="1">
    <citation type="journal article" date="2024" name="Plant Biotechnol. J.">
        <title>Dendrobium thyrsiflorum genome and its molecular insights into genes involved in important horticultural traits.</title>
        <authorList>
            <person name="Chen B."/>
            <person name="Wang J.Y."/>
            <person name="Zheng P.J."/>
            <person name="Li K.L."/>
            <person name="Liang Y.M."/>
            <person name="Chen X.F."/>
            <person name="Zhang C."/>
            <person name="Zhao X."/>
            <person name="He X."/>
            <person name="Zhang G.Q."/>
            <person name="Liu Z.J."/>
            <person name="Xu Q."/>
        </authorList>
    </citation>
    <scope>NUCLEOTIDE SEQUENCE [LARGE SCALE GENOMIC DNA]</scope>
    <source>
        <strain evidence="2">GZMU011</strain>
    </source>
</reference>
<feature type="compositionally biased region" description="Low complexity" evidence="1">
    <location>
        <begin position="1"/>
        <end position="20"/>
    </location>
</feature>
<gene>
    <name evidence="2" type="ORF">M5K25_020291</name>
</gene>
<organism evidence="2 3">
    <name type="scientific">Dendrobium thyrsiflorum</name>
    <name type="common">Pinecone-like raceme dendrobium</name>
    <name type="synonym">Orchid</name>
    <dbReference type="NCBI Taxonomy" id="117978"/>
    <lineage>
        <taxon>Eukaryota</taxon>
        <taxon>Viridiplantae</taxon>
        <taxon>Streptophyta</taxon>
        <taxon>Embryophyta</taxon>
        <taxon>Tracheophyta</taxon>
        <taxon>Spermatophyta</taxon>
        <taxon>Magnoliopsida</taxon>
        <taxon>Liliopsida</taxon>
        <taxon>Asparagales</taxon>
        <taxon>Orchidaceae</taxon>
        <taxon>Epidendroideae</taxon>
        <taxon>Malaxideae</taxon>
        <taxon>Dendrobiinae</taxon>
        <taxon>Dendrobium</taxon>
    </lineage>
</organism>
<name>A0ABD0UA99_DENTH</name>
<accession>A0ABD0UA99</accession>
<evidence type="ECO:0000256" key="1">
    <source>
        <dbReference type="SAM" id="MobiDB-lite"/>
    </source>
</evidence>
<dbReference type="AlphaFoldDB" id="A0ABD0UA99"/>
<proteinExistence type="predicted"/>
<evidence type="ECO:0000313" key="3">
    <source>
        <dbReference type="Proteomes" id="UP001552299"/>
    </source>
</evidence>